<reference evidence="3" key="1">
    <citation type="journal article" date="2020" name="mSystems">
        <title>Genome- and Community-Level Interaction Insights into Carbon Utilization and Element Cycling Functions of Hydrothermarchaeota in Hydrothermal Sediment.</title>
        <authorList>
            <person name="Zhou Z."/>
            <person name="Liu Y."/>
            <person name="Xu W."/>
            <person name="Pan J."/>
            <person name="Luo Z.H."/>
            <person name="Li M."/>
        </authorList>
    </citation>
    <scope>NUCLEOTIDE SEQUENCE [LARGE SCALE GENOMIC DNA]</scope>
    <source>
        <strain evidence="3">SpSt-508</strain>
    </source>
</reference>
<keyword evidence="1 3" id="KW-0378">Hydrolase</keyword>
<evidence type="ECO:0000259" key="2">
    <source>
        <dbReference type="PROSITE" id="PS50263"/>
    </source>
</evidence>
<gene>
    <name evidence="3" type="ORF">ENS64_14100</name>
</gene>
<dbReference type="PROSITE" id="PS50263">
    <property type="entry name" value="CN_HYDROLASE"/>
    <property type="match status" value="1"/>
</dbReference>
<evidence type="ECO:0000256" key="1">
    <source>
        <dbReference type="ARBA" id="ARBA00022801"/>
    </source>
</evidence>
<dbReference type="EMBL" id="DSVQ01000016">
    <property type="protein sequence ID" value="HGT40373.1"/>
    <property type="molecule type" value="Genomic_DNA"/>
</dbReference>
<comment type="caution">
    <text evidence="3">The sequence shown here is derived from an EMBL/GenBank/DDBJ whole genome shotgun (WGS) entry which is preliminary data.</text>
</comment>
<dbReference type="CDD" id="cd07197">
    <property type="entry name" value="nitrilase"/>
    <property type="match status" value="1"/>
</dbReference>
<feature type="domain" description="CN hydrolase" evidence="2">
    <location>
        <begin position="1"/>
        <end position="239"/>
    </location>
</feature>
<dbReference type="GO" id="GO:0016811">
    <property type="term" value="F:hydrolase activity, acting on carbon-nitrogen (but not peptide) bonds, in linear amides"/>
    <property type="evidence" value="ECO:0007669"/>
    <property type="project" value="TreeGrafter"/>
</dbReference>
<dbReference type="SUPFAM" id="SSF56317">
    <property type="entry name" value="Carbon-nitrogen hydrolase"/>
    <property type="match status" value="1"/>
</dbReference>
<dbReference type="InterPro" id="IPR050345">
    <property type="entry name" value="Aliph_Amidase/BUP"/>
</dbReference>
<protein>
    <submittedName>
        <fullName evidence="3">Carbon-nitrogen hydrolase family protein</fullName>
    </submittedName>
</protein>
<dbReference type="Gene3D" id="3.60.110.10">
    <property type="entry name" value="Carbon-nitrogen hydrolase"/>
    <property type="match status" value="1"/>
</dbReference>
<dbReference type="InterPro" id="IPR003010">
    <property type="entry name" value="C-N_Hydrolase"/>
</dbReference>
<dbReference type="AlphaFoldDB" id="A0A7C4LMA1"/>
<dbReference type="PANTHER" id="PTHR43674:SF2">
    <property type="entry name" value="BETA-UREIDOPROPIONASE"/>
    <property type="match status" value="1"/>
</dbReference>
<dbReference type="InterPro" id="IPR036526">
    <property type="entry name" value="C-N_Hydrolase_sf"/>
</dbReference>
<accession>A0A7C4LMA1</accession>
<proteinExistence type="predicted"/>
<name>A0A7C4LMA1_9PLAN</name>
<dbReference type="Pfam" id="PF00795">
    <property type="entry name" value="CN_hydrolase"/>
    <property type="match status" value="1"/>
</dbReference>
<dbReference type="PANTHER" id="PTHR43674">
    <property type="entry name" value="NITRILASE C965.09-RELATED"/>
    <property type="match status" value="1"/>
</dbReference>
<evidence type="ECO:0000313" key="3">
    <source>
        <dbReference type="EMBL" id="HGT40373.1"/>
    </source>
</evidence>
<organism evidence="3">
    <name type="scientific">Schlesneria paludicola</name>
    <dbReference type="NCBI Taxonomy" id="360056"/>
    <lineage>
        <taxon>Bacteria</taxon>
        <taxon>Pseudomonadati</taxon>
        <taxon>Planctomycetota</taxon>
        <taxon>Planctomycetia</taxon>
        <taxon>Planctomycetales</taxon>
        <taxon>Planctomycetaceae</taxon>
        <taxon>Schlesneria</taxon>
    </lineage>
</organism>
<sequence>MRVAGVQMDVKLGDVPGNLQRMLDRLQEARSHGAELVVFPECALTGYCFNSRTEAAAYAQPIPGPATDTFHAACRELECWVAFGLLEAAEDQLFNAAALVGPAGVAGSYRKVHLPFLGVDRYTDYGDRPFAVQNVSGINLGLNICYDAGFPEPARCLTLLGADLIVLPTNWPPGAEAAADYAINTRAMENAVYFMAVNRVGVERGFQFIGHSRICDPLGRTLTHAAHKGEEIVYADIDPELSRKKHQIRVAGLNEIDRLADRRPEMYGPIVAPHQLLRPRDRHRAAAR</sequence>